<gene>
    <name evidence="1" type="ORF">GCM10023184_17340</name>
</gene>
<dbReference type="InterPro" id="IPR025354">
    <property type="entry name" value="DUF4258"/>
</dbReference>
<accession>A0ABP8GNY5</accession>
<organism evidence="1 2">
    <name type="scientific">Flaviaesturariibacter amylovorans</name>
    <dbReference type="NCBI Taxonomy" id="1084520"/>
    <lineage>
        <taxon>Bacteria</taxon>
        <taxon>Pseudomonadati</taxon>
        <taxon>Bacteroidota</taxon>
        <taxon>Chitinophagia</taxon>
        <taxon>Chitinophagales</taxon>
        <taxon>Chitinophagaceae</taxon>
        <taxon>Flaviaestuariibacter</taxon>
    </lineage>
</organism>
<evidence type="ECO:0008006" key="3">
    <source>
        <dbReference type="Google" id="ProtNLM"/>
    </source>
</evidence>
<sequence>MKARNVIATLFLLLLVAGFFLRRRWQEPAAREAFDRHPSRLTLTKHARCRMDCRHISESEIREIMNKGIINLAKSDPRDKPCPTYALQGTTEGGESIRVIFAQCSDETRVITTYNLKQDFECHCPGDERKKHR</sequence>
<name>A0ABP8GNY5_9BACT</name>
<protein>
    <recommendedName>
        <fullName evidence="3">DUF4258 domain-containing protein</fullName>
    </recommendedName>
</protein>
<comment type="caution">
    <text evidence="1">The sequence shown here is derived from an EMBL/GenBank/DDBJ whole genome shotgun (WGS) entry which is preliminary data.</text>
</comment>
<keyword evidence="2" id="KW-1185">Reference proteome</keyword>
<dbReference type="Proteomes" id="UP001501725">
    <property type="component" value="Unassembled WGS sequence"/>
</dbReference>
<evidence type="ECO:0000313" key="2">
    <source>
        <dbReference type="Proteomes" id="UP001501725"/>
    </source>
</evidence>
<evidence type="ECO:0000313" key="1">
    <source>
        <dbReference type="EMBL" id="GAA4327854.1"/>
    </source>
</evidence>
<proteinExistence type="predicted"/>
<dbReference type="EMBL" id="BAABGY010000007">
    <property type="protein sequence ID" value="GAA4327854.1"/>
    <property type="molecule type" value="Genomic_DNA"/>
</dbReference>
<reference evidence="2" key="1">
    <citation type="journal article" date="2019" name="Int. J. Syst. Evol. Microbiol.">
        <title>The Global Catalogue of Microorganisms (GCM) 10K type strain sequencing project: providing services to taxonomists for standard genome sequencing and annotation.</title>
        <authorList>
            <consortium name="The Broad Institute Genomics Platform"/>
            <consortium name="The Broad Institute Genome Sequencing Center for Infectious Disease"/>
            <person name="Wu L."/>
            <person name="Ma J."/>
        </authorList>
    </citation>
    <scope>NUCLEOTIDE SEQUENCE [LARGE SCALE GENOMIC DNA]</scope>
    <source>
        <strain evidence="2">JCM 17919</strain>
    </source>
</reference>
<dbReference type="Pfam" id="PF14076">
    <property type="entry name" value="DUF4258"/>
    <property type="match status" value="1"/>
</dbReference>
<dbReference type="RefSeq" id="WP_345255123.1">
    <property type="nucleotide sequence ID" value="NZ_BAABGY010000007.1"/>
</dbReference>